<proteinExistence type="inferred from homology"/>
<dbReference type="OMA" id="CMARDAE"/>
<keyword evidence="3" id="KW-0809">Transit peptide</keyword>
<sequence>MAPAFPRRRPTSPDSPPHTAAAPMAHPPCSPPWPPGGGFGLPESPPNVSPPNQSEKSTGRSFCTSRTGEGRGARQHYVPAGRVSPGPMASAMSSRSRPAGHFGVFPVNAMAGTGGSDGGVQLADKLKIIKTDNFDPDAYVQSKCRAMDEKEMDKYSCKHNVCTYNIRMSGYLNGEHVEKARTLWDEMIQEGVQPDITAYNTMISGGHCMARDAEAAMLVRADMKRKGFVLAPEVVEELLDGLCKNGRVEDGLSVLREEMKREEFVPTWRSYEVLIMGFCDGWKVEVAIRLQAEMAGKGFTAGSEVYYAFISAYEKSENYEMVEKLRKEMPAMGT</sequence>
<dbReference type="Gene3D" id="1.25.40.10">
    <property type="entry name" value="Tetratricopeptide repeat domain"/>
    <property type="match status" value="2"/>
</dbReference>
<dbReference type="InterPro" id="IPR011990">
    <property type="entry name" value="TPR-like_helical_dom_sf"/>
</dbReference>
<dbReference type="ExpressionAtlas" id="A0A1D6KAA2">
    <property type="expression patterns" value="baseline and differential"/>
</dbReference>
<evidence type="ECO:0000256" key="2">
    <source>
        <dbReference type="ARBA" id="ARBA00022737"/>
    </source>
</evidence>
<feature type="compositionally biased region" description="Low complexity" evidence="5">
    <location>
        <begin position="84"/>
        <end position="97"/>
    </location>
</feature>
<dbReference type="EMBL" id="CM007647">
    <property type="protein sequence ID" value="ONM00405.1"/>
    <property type="molecule type" value="Genomic_DNA"/>
</dbReference>
<dbReference type="NCBIfam" id="TIGR00756">
    <property type="entry name" value="PPR"/>
    <property type="match status" value="2"/>
</dbReference>
<feature type="repeat" description="PPR" evidence="4">
    <location>
        <begin position="160"/>
        <end position="194"/>
    </location>
</feature>
<dbReference type="eggNOG" id="KOG4197">
    <property type="taxonomic scope" value="Eukaryota"/>
</dbReference>
<keyword evidence="2" id="KW-0677">Repeat</keyword>
<organism evidence="6">
    <name type="scientific">Zea mays</name>
    <name type="common">Maize</name>
    <dbReference type="NCBI Taxonomy" id="4577"/>
    <lineage>
        <taxon>Eukaryota</taxon>
        <taxon>Viridiplantae</taxon>
        <taxon>Streptophyta</taxon>
        <taxon>Embryophyta</taxon>
        <taxon>Tracheophyta</taxon>
        <taxon>Spermatophyta</taxon>
        <taxon>Magnoliopsida</taxon>
        <taxon>Liliopsida</taxon>
        <taxon>Poales</taxon>
        <taxon>Poaceae</taxon>
        <taxon>PACMAD clade</taxon>
        <taxon>Panicoideae</taxon>
        <taxon>Andropogonodae</taxon>
        <taxon>Andropogoneae</taxon>
        <taxon>Tripsacinae</taxon>
        <taxon>Zea</taxon>
    </lineage>
</organism>
<feature type="repeat" description="PPR" evidence="4">
    <location>
        <begin position="231"/>
        <end position="266"/>
    </location>
</feature>
<protein>
    <recommendedName>
        <fullName evidence="7">Pentatricopeptide repeat-containing protein</fullName>
    </recommendedName>
</protein>
<evidence type="ECO:0000256" key="1">
    <source>
        <dbReference type="ARBA" id="ARBA00007626"/>
    </source>
</evidence>
<feature type="compositionally biased region" description="Pro residues" evidence="5">
    <location>
        <begin position="25"/>
        <end position="35"/>
    </location>
</feature>
<dbReference type="InterPro" id="IPR050667">
    <property type="entry name" value="PPR-containing_protein"/>
</dbReference>
<evidence type="ECO:0000256" key="5">
    <source>
        <dbReference type="SAM" id="MobiDB-lite"/>
    </source>
</evidence>
<evidence type="ECO:0000256" key="3">
    <source>
        <dbReference type="ARBA" id="ARBA00022946"/>
    </source>
</evidence>
<dbReference type="PROSITE" id="PS51375">
    <property type="entry name" value="PPR"/>
    <property type="match status" value="2"/>
</dbReference>
<reference evidence="6" key="1">
    <citation type="submission" date="2015-12" db="EMBL/GenBank/DDBJ databases">
        <title>Update maize B73 reference genome by single molecule sequencing technologies.</title>
        <authorList>
            <consortium name="Maize Genome Sequencing Project"/>
            <person name="Ware D."/>
        </authorList>
    </citation>
    <scope>NUCLEOTIDE SEQUENCE [LARGE SCALE GENOMIC DNA]</scope>
    <source>
        <tissue evidence="6">Seedling</tissue>
    </source>
</reference>
<comment type="similarity">
    <text evidence="1">Belongs to the PPR family. P subfamily.</text>
</comment>
<dbReference type="InterPro" id="IPR002885">
    <property type="entry name" value="PPR_rpt"/>
</dbReference>
<dbReference type="PANTHER" id="PTHR47939:SF13">
    <property type="entry name" value="OS03G0201400 PROTEIN"/>
    <property type="match status" value="1"/>
</dbReference>
<evidence type="ECO:0000313" key="6">
    <source>
        <dbReference type="EMBL" id="ONM00405.1"/>
    </source>
</evidence>
<name>A0A1D6KAA2_MAIZE</name>
<dbReference type="Pfam" id="PF13041">
    <property type="entry name" value="PPR_2"/>
    <property type="match status" value="1"/>
</dbReference>
<dbReference type="PANTHER" id="PTHR47939">
    <property type="entry name" value="MEMBRANE-ASSOCIATED SALT-INDUCIBLE PROTEIN-LIKE"/>
    <property type="match status" value="1"/>
</dbReference>
<dbReference type="AlphaFoldDB" id="A0A1D6KAA2"/>
<evidence type="ECO:0008006" key="7">
    <source>
        <dbReference type="Google" id="ProtNLM"/>
    </source>
</evidence>
<feature type="compositionally biased region" description="Basic residues" evidence="5">
    <location>
        <begin position="1"/>
        <end position="10"/>
    </location>
</feature>
<dbReference type="Pfam" id="PF01535">
    <property type="entry name" value="PPR"/>
    <property type="match status" value="3"/>
</dbReference>
<feature type="compositionally biased region" description="Polar residues" evidence="5">
    <location>
        <begin position="50"/>
        <end position="67"/>
    </location>
</feature>
<evidence type="ECO:0000256" key="4">
    <source>
        <dbReference type="PROSITE-ProRule" id="PRU00708"/>
    </source>
</evidence>
<gene>
    <name evidence="6" type="ORF">ZEAMMB73_Zm00001d030154</name>
</gene>
<dbReference type="PaxDb" id="4577-AC205500.3_FGP002"/>
<feature type="region of interest" description="Disordered" evidence="5">
    <location>
        <begin position="1"/>
        <end position="97"/>
    </location>
</feature>
<accession>A0A1D6KAA2</accession>